<dbReference type="GO" id="GO:0016020">
    <property type="term" value="C:membrane"/>
    <property type="evidence" value="ECO:0000318"/>
    <property type="project" value="GO_Central"/>
</dbReference>
<sequence>MILDFTLDSSNNLSFLNEIRNPMDVKLKIFQSIVNAIMLMLVYSDLGEYNEGLQNRFGALFFICTANAFGGIQGALHTFSMERPLFLRERINKTYSVHSFFWARSLAEFPFQIVYPSLCVIIVYYVIGLSDENVGKFFMLIFVQFLTYQYAVSYGLLLSTVIPKIEVATALVPALVIPFMILGGFFVNQDNIPYIFYPFTYLSMFKYGFEAAVINEFDDVIYECMPGQQCSPVDMLSITLTKWECCYILIGLAIGIRMFAYLALHLISSPEKPKLQAPESMQIKNNQK</sequence>
<feature type="transmembrane region" description="Helical" evidence="6">
    <location>
        <begin position="168"/>
        <end position="187"/>
    </location>
</feature>
<dbReference type="AlphaFoldDB" id="A0CMX4"/>
<name>A0CMX4_PARTE</name>
<dbReference type="GO" id="GO:0055085">
    <property type="term" value="P:transmembrane transport"/>
    <property type="evidence" value="ECO:0000318"/>
    <property type="project" value="GO_Central"/>
</dbReference>
<evidence type="ECO:0000256" key="4">
    <source>
        <dbReference type="ARBA" id="ARBA00022989"/>
    </source>
</evidence>
<evidence type="ECO:0000256" key="5">
    <source>
        <dbReference type="ARBA" id="ARBA00023136"/>
    </source>
</evidence>
<dbReference type="KEGG" id="ptm:GSPATT00008582001"/>
<evidence type="ECO:0000256" key="1">
    <source>
        <dbReference type="ARBA" id="ARBA00004141"/>
    </source>
</evidence>
<dbReference type="PANTHER" id="PTHR48041">
    <property type="entry name" value="ABC TRANSPORTER G FAMILY MEMBER 28"/>
    <property type="match status" value="1"/>
</dbReference>
<feature type="transmembrane region" description="Helical" evidence="6">
    <location>
        <begin position="109"/>
        <end position="127"/>
    </location>
</feature>
<comment type="subcellular location">
    <subcellularLocation>
        <location evidence="1">Membrane</location>
        <topology evidence="1">Multi-pass membrane protein</topology>
    </subcellularLocation>
</comment>
<evidence type="ECO:0000256" key="3">
    <source>
        <dbReference type="ARBA" id="ARBA00022692"/>
    </source>
</evidence>
<dbReference type="HOGENOM" id="CLU_967912_0_0_1"/>
<keyword evidence="2" id="KW-0813">Transport</keyword>
<feature type="transmembrane region" description="Helical" evidence="6">
    <location>
        <begin position="245"/>
        <end position="267"/>
    </location>
</feature>
<proteinExistence type="predicted"/>
<keyword evidence="4 6" id="KW-1133">Transmembrane helix</keyword>
<feature type="transmembrane region" description="Helical" evidence="6">
    <location>
        <begin position="29"/>
        <end position="46"/>
    </location>
</feature>
<organism evidence="8 9">
    <name type="scientific">Paramecium tetraurelia</name>
    <dbReference type="NCBI Taxonomy" id="5888"/>
    <lineage>
        <taxon>Eukaryota</taxon>
        <taxon>Sar</taxon>
        <taxon>Alveolata</taxon>
        <taxon>Ciliophora</taxon>
        <taxon>Intramacronucleata</taxon>
        <taxon>Oligohymenophorea</taxon>
        <taxon>Peniculida</taxon>
        <taxon>Parameciidae</taxon>
        <taxon>Paramecium</taxon>
    </lineage>
</organism>
<keyword evidence="5 6" id="KW-0472">Membrane</keyword>
<dbReference type="InterPro" id="IPR013525">
    <property type="entry name" value="ABC2_TM"/>
</dbReference>
<evidence type="ECO:0000256" key="2">
    <source>
        <dbReference type="ARBA" id="ARBA00022448"/>
    </source>
</evidence>
<evidence type="ECO:0000313" key="8">
    <source>
        <dbReference type="EMBL" id="CAK72141.1"/>
    </source>
</evidence>
<dbReference type="InterPro" id="IPR050352">
    <property type="entry name" value="ABCG_transporters"/>
</dbReference>
<evidence type="ECO:0000256" key="6">
    <source>
        <dbReference type="SAM" id="Phobius"/>
    </source>
</evidence>
<dbReference type="PANTHER" id="PTHR48041:SF139">
    <property type="entry name" value="PROTEIN SCARLET"/>
    <property type="match status" value="1"/>
</dbReference>
<dbReference type="InParanoid" id="A0CMX4"/>
<keyword evidence="3 6" id="KW-0812">Transmembrane</keyword>
<feature type="transmembrane region" description="Helical" evidence="6">
    <location>
        <begin position="139"/>
        <end position="162"/>
    </location>
</feature>
<dbReference type="eggNOG" id="KOG0061">
    <property type="taxonomic scope" value="Eukaryota"/>
</dbReference>
<dbReference type="OrthoDB" id="184675at2759"/>
<dbReference type="RefSeq" id="XP_001439538.1">
    <property type="nucleotide sequence ID" value="XM_001439501.1"/>
</dbReference>
<dbReference type="Proteomes" id="UP000000600">
    <property type="component" value="Unassembled WGS sequence"/>
</dbReference>
<keyword evidence="9" id="KW-1185">Reference proteome</keyword>
<feature type="domain" description="ABC-2 type transporter transmembrane" evidence="7">
    <location>
        <begin position="14"/>
        <end position="217"/>
    </location>
</feature>
<evidence type="ECO:0000313" key="9">
    <source>
        <dbReference type="Proteomes" id="UP000000600"/>
    </source>
</evidence>
<dbReference type="OMA" id="CALTICE"/>
<dbReference type="GeneID" id="5025324"/>
<dbReference type="GO" id="GO:0140359">
    <property type="term" value="F:ABC-type transporter activity"/>
    <property type="evidence" value="ECO:0007669"/>
    <property type="project" value="InterPro"/>
</dbReference>
<protein>
    <recommendedName>
        <fullName evidence="7">ABC-2 type transporter transmembrane domain-containing protein</fullName>
    </recommendedName>
</protein>
<dbReference type="GO" id="GO:0042626">
    <property type="term" value="F:ATPase-coupled transmembrane transporter activity"/>
    <property type="evidence" value="ECO:0000318"/>
    <property type="project" value="GO_Central"/>
</dbReference>
<dbReference type="Pfam" id="PF01061">
    <property type="entry name" value="ABC2_membrane"/>
    <property type="match status" value="1"/>
</dbReference>
<dbReference type="STRING" id="5888.A0CMX4"/>
<accession>A0CMX4</accession>
<dbReference type="EMBL" id="CT868119">
    <property type="protein sequence ID" value="CAK72141.1"/>
    <property type="molecule type" value="Genomic_DNA"/>
</dbReference>
<gene>
    <name evidence="8" type="ORF">GSPATT00008582001</name>
</gene>
<evidence type="ECO:0000259" key="7">
    <source>
        <dbReference type="Pfam" id="PF01061"/>
    </source>
</evidence>
<reference evidence="8 9" key="1">
    <citation type="journal article" date="2006" name="Nature">
        <title>Global trends of whole-genome duplications revealed by the ciliate Paramecium tetraurelia.</title>
        <authorList>
            <consortium name="Genoscope"/>
            <person name="Aury J.-M."/>
            <person name="Jaillon O."/>
            <person name="Duret L."/>
            <person name="Noel B."/>
            <person name="Jubin C."/>
            <person name="Porcel B.M."/>
            <person name="Segurens B."/>
            <person name="Daubin V."/>
            <person name="Anthouard V."/>
            <person name="Aiach N."/>
            <person name="Arnaiz O."/>
            <person name="Billaut A."/>
            <person name="Beisson J."/>
            <person name="Blanc I."/>
            <person name="Bouhouche K."/>
            <person name="Camara F."/>
            <person name="Duharcourt S."/>
            <person name="Guigo R."/>
            <person name="Gogendeau D."/>
            <person name="Katinka M."/>
            <person name="Keller A.-M."/>
            <person name="Kissmehl R."/>
            <person name="Klotz C."/>
            <person name="Koll F."/>
            <person name="Le Moue A."/>
            <person name="Lepere C."/>
            <person name="Malinsky S."/>
            <person name="Nowacki M."/>
            <person name="Nowak J.K."/>
            <person name="Plattner H."/>
            <person name="Poulain J."/>
            <person name="Ruiz F."/>
            <person name="Serrano V."/>
            <person name="Zagulski M."/>
            <person name="Dessen P."/>
            <person name="Betermier M."/>
            <person name="Weissenbach J."/>
            <person name="Scarpelli C."/>
            <person name="Schachter V."/>
            <person name="Sperling L."/>
            <person name="Meyer E."/>
            <person name="Cohen J."/>
            <person name="Wincker P."/>
        </authorList>
    </citation>
    <scope>NUCLEOTIDE SEQUENCE [LARGE SCALE GENOMIC DNA]</scope>
    <source>
        <strain evidence="8 9">Stock d4-2</strain>
    </source>
</reference>
<feature type="transmembrane region" description="Helical" evidence="6">
    <location>
        <begin position="58"/>
        <end position="76"/>
    </location>
</feature>